<comment type="caution">
    <text evidence="2">The sequence shown here is derived from an EMBL/GenBank/DDBJ whole genome shotgun (WGS) entry which is preliminary data.</text>
</comment>
<gene>
    <name evidence="2" type="ORF">FBEOM_3333</name>
</gene>
<dbReference type="AlphaFoldDB" id="A0A9P5E1K1"/>
<feature type="transmembrane region" description="Helical" evidence="1">
    <location>
        <begin position="408"/>
        <end position="429"/>
    </location>
</feature>
<feature type="transmembrane region" description="Helical" evidence="1">
    <location>
        <begin position="295"/>
        <end position="317"/>
    </location>
</feature>
<feature type="transmembrane region" description="Helical" evidence="1">
    <location>
        <begin position="93"/>
        <end position="113"/>
    </location>
</feature>
<feature type="transmembrane region" description="Helical" evidence="1">
    <location>
        <begin position="61"/>
        <end position="81"/>
    </location>
</feature>
<reference evidence="2" key="1">
    <citation type="journal article" date="2017" name="Mycologia">
        <title>Fusarium algeriense, sp. nov., a novel toxigenic crown rot pathogen of durum wheat from Algeria is nested in the Fusarium burgessii species complex.</title>
        <authorList>
            <person name="Laraba I."/>
            <person name="Keddad A."/>
            <person name="Boureghda H."/>
            <person name="Abdallah N."/>
            <person name="Vaughan M.M."/>
            <person name="Proctor R.H."/>
            <person name="Busman M."/>
            <person name="O'Donnell K."/>
        </authorList>
    </citation>
    <scope>NUCLEOTIDE SEQUENCE</scope>
    <source>
        <strain evidence="2">NRRL 25174</strain>
    </source>
</reference>
<feature type="transmembrane region" description="Helical" evidence="1">
    <location>
        <begin position="329"/>
        <end position="347"/>
    </location>
</feature>
<keyword evidence="1" id="KW-0812">Transmembrane</keyword>
<feature type="transmembrane region" description="Helical" evidence="1">
    <location>
        <begin position="186"/>
        <end position="208"/>
    </location>
</feature>
<keyword evidence="1" id="KW-0472">Membrane</keyword>
<name>A0A9P5E1K1_9HYPO</name>
<dbReference type="Pfam" id="PF04120">
    <property type="entry name" value="Iron_permease"/>
    <property type="match status" value="3"/>
</dbReference>
<sequence>MKSILCALRQPGAIEDVVVAAPSHLPDPETHLLEPLHLIQKAPGYAPAVKPRFLDRALDRIVQWTGSIPMFVLLQVLVLVWSLSGIWVANTNLWPVLMGNFQAIFSYVLDSLLMRQQLNGYDENILVAAEVLSRTETHHRTLKLVVDSIGADKVGRIAADACTAQFEGEIRLPQQGRFDRAINRMALWLGHIWFVVFFWATMLLWLAFGPSNQWSDLWQLDINSATSALLIFIFSFLAILRERHAAYTHACVDAIYRVDAALEVKLRALTNDEIVNPETLMSAPRVSWLQRAINYYANVVGTLAGVALLIVVTIAWIAVGPVMHFSTNWWLLIGTYAGLVGLNDGFVMRNVQAQLRKYEAPHYAAIDKKDRELLAAVNIEPLTCEPINTTRISYRVSEWMNDVCGHEWTVLGGFIFLCGVVAGSSAMHWNETGQLLSNIPPMIIESFFMIILITGHNSADAERRIYLTDMFRRRLQLLDFANHVTKEDDADKIMLNSIPDDVLSEVIIRKA</sequence>
<keyword evidence="3" id="KW-1185">Reference proteome</keyword>
<evidence type="ECO:0000313" key="3">
    <source>
        <dbReference type="Proteomes" id="UP000730481"/>
    </source>
</evidence>
<evidence type="ECO:0000313" key="2">
    <source>
        <dbReference type="EMBL" id="KAF4342749.1"/>
    </source>
</evidence>
<organism evidence="2 3">
    <name type="scientific">Fusarium beomiforme</name>
    <dbReference type="NCBI Taxonomy" id="44412"/>
    <lineage>
        <taxon>Eukaryota</taxon>
        <taxon>Fungi</taxon>
        <taxon>Dikarya</taxon>
        <taxon>Ascomycota</taxon>
        <taxon>Pezizomycotina</taxon>
        <taxon>Sordariomycetes</taxon>
        <taxon>Hypocreomycetidae</taxon>
        <taxon>Hypocreales</taxon>
        <taxon>Nectriaceae</taxon>
        <taxon>Fusarium</taxon>
        <taxon>Fusarium burgessii species complex</taxon>
    </lineage>
</organism>
<dbReference type="EMBL" id="PVQB02000123">
    <property type="protein sequence ID" value="KAF4342749.1"/>
    <property type="molecule type" value="Genomic_DNA"/>
</dbReference>
<evidence type="ECO:0000256" key="1">
    <source>
        <dbReference type="SAM" id="Phobius"/>
    </source>
</evidence>
<proteinExistence type="predicted"/>
<keyword evidence="1" id="KW-1133">Transmembrane helix</keyword>
<reference evidence="2" key="2">
    <citation type="submission" date="2020-02" db="EMBL/GenBank/DDBJ databases">
        <title>Identification and distribution of gene clusters putatively required for synthesis of sphingolipid metabolism inhibitors in phylogenetically diverse species of the filamentous fungus Fusarium.</title>
        <authorList>
            <person name="Kim H.-S."/>
            <person name="Busman M."/>
            <person name="Brown D.W."/>
            <person name="Divon H."/>
            <person name="Uhlig S."/>
            <person name="Proctor R.H."/>
        </authorList>
    </citation>
    <scope>NUCLEOTIDE SEQUENCE</scope>
    <source>
        <strain evidence="2">NRRL 25174</strain>
    </source>
</reference>
<accession>A0A9P5E1K1</accession>
<dbReference type="OrthoDB" id="2224262at2759"/>
<protein>
    <submittedName>
        <fullName evidence="2">Low-affinity iron zinc ion transport fet4</fullName>
    </submittedName>
</protein>
<dbReference type="InterPro" id="IPR007251">
    <property type="entry name" value="Iron_permease_Fet4"/>
</dbReference>
<feature type="transmembrane region" description="Helical" evidence="1">
    <location>
        <begin position="220"/>
        <end position="240"/>
    </location>
</feature>
<feature type="transmembrane region" description="Helical" evidence="1">
    <location>
        <begin position="435"/>
        <end position="455"/>
    </location>
</feature>
<dbReference type="GO" id="GO:0055085">
    <property type="term" value="P:transmembrane transport"/>
    <property type="evidence" value="ECO:0007669"/>
    <property type="project" value="InterPro"/>
</dbReference>
<dbReference type="Proteomes" id="UP000730481">
    <property type="component" value="Unassembled WGS sequence"/>
</dbReference>